<dbReference type="PANTHER" id="PTHR31080">
    <property type="entry name" value="PECTINESTERASE INHIBITOR-LIKE"/>
    <property type="match status" value="1"/>
</dbReference>
<gene>
    <name evidence="11" type="primary">LOC113866083</name>
</gene>
<feature type="signal peptide" evidence="8">
    <location>
        <begin position="1"/>
        <end position="32"/>
    </location>
</feature>
<keyword evidence="6" id="KW-0325">Glycoprotein</keyword>
<evidence type="ECO:0000313" key="11">
    <source>
        <dbReference type="RefSeq" id="XP_027356775.1"/>
    </source>
</evidence>
<dbReference type="GO" id="GO:0004857">
    <property type="term" value="F:enzyme inhibitor activity"/>
    <property type="evidence" value="ECO:0007669"/>
    <property type="project" value="InterPro"/>
</dbReference>
<dbReference type="GeneID" id="113866083"/>
<dbReference type="InterPro" id="IPR051955">
    <property type="entry name" value="PME_Inhibitor"/>
</dbReference>
<dbReference type="AlphaFoldDB" id="A0A8B8LKI1"/>
<accession>A0A8B8LKI1</accession>
<evidence type="ECO:0000313" key="10">
    <source>
        <dbReference type="Proteomes" id="UP000694853"/>
    </source>
</evidence>
<dbReference type="GO" id="GO:0030599">
    <property type="term" value="F:pectinesterase activity"/>
    <property type="evidence" value="ECO:0007669"/>
    <property type="project" value="UniProtKB-EC"/>
</dbReference>
<dbReference type="InterPro" id="IPR035513">
    <property type="entry name" value="Invertase/methylesterase_inhib"/>
</dbReference>
<dbReference type="CDD" id="cd15798">
    <property type="entry name" value="PMEI-like_3"/>
    <property type="match status" value="1"/>
</dbReference>
<comment type="similarity">
    <text evidence="1">In the N-terminal section; belongs to the PMEI family.</text>
</comment>
<protein>
    <recommendedName>
        <fullName evidence="3">pectinesterase</fullName>
        <ecNumber evidence="3">3.1.1.11</ecNumber>
    </recommendedName>
</protein>
<reference evidence="10" key="1">
    <citation type="journal article" date="2019" name="Toxins">
        <title>Detection of Abrin-Like and Prepropulchellin-Like Toxin Genes and Transcripts Using Whole Genome Sequencing and Full-Length Transcript Sequencing of Abrus precatorius.</title>
        <authorList>
            <person name="Hovde B.T."/>
            <person name="Daligault H.E."/>
            <person name="Hanschen E.R."/>
            <person name="Kunde Y.A."/>
            <person name="Johnson M.B."/>
            <person name="Starkenburg S.R."/>
            <person name="Johnson S.L."/>
        </authorList>
    </citation>
    <scope>NUCLEOTIDE SEQUENCE [LARGE SCALE GENOMIC DNA]</scope>
</reference>
<keyword evidence="4 8" id="KW-0732">Signal</keyword>
<dbReference type="SUPFAM" id="SSF101148">
    <property type="entry name" value="Plant invertase/pectin methylesterase inhibitor"/>
    <property type="match status" value="1"/>
</dbReference>
<dbReference type="EC" id="3.1.1.11" evidence="3"/>
<feature type="chain" id="PRO_5034934604" description="pectinesterase" evidence="8">
    <location>
        <begin position="33"/>
        <end position="213"/>
    </location>
</feature>
<proteinExistence type="inferred from homology"/>
<sequence length="213" mass="23500">MALQNQVGSSMSSHNLLRILLTLLFISTLIHAASTSSSSTTTNSLKAYKMFIKDECNSTTYPDVCYKSLSPYASKVKNNPLTLTKLSVNVALKAAKSAYSTLKKLSNSTGKLTRGETSVIADCRENIDETLDLLKQSVDGLAHLNGTTTSDEKFQWDTIKTWMSAAITDESTCTDEFDEMKVRPSLQKKIKPSVANVAWMNSNALAFVNRLYY</sequence>
<dbReference type="KEGG" id="aprc:113866083"/>
<keyword evidence="5" id="KW-1015">Disulfide bond</keyword>
<evidence type="ECO:0000256" key="8">
    <source>
        <dbReference type="SAM" id="SignalP"/>
    </source>
</evidence>
<reference evidence="11" key="2">
    <citation type="submission" date="2025-08" db="UniProtKB">
        <authorList>
            <consortium name="RefSeq"/>
        </authorList>
    </citation>
    <scope>IDENTIFICATION</scope>
    <source>
        <tissue evidence="11">Young leaves</tissue>
    </source>
</reference>
<dbReference type="Gene3D" id="1.20.140.40">
    <property type="entry name" value="Invertase/pectin methylesterase inhibitor family protein"/>
    <property type="match status" value="1"/>
</dbReference>
<dbReference type="OrthoDB" id="1430376at2759"/>
<name>A0A8B8LKI1_ABRPR</name>
<evidence type="ECO:0000256" key="7">
    <source>
        <dbReference type="ARBA" id="ARBA00038471"/>
    </source>
</evidence>
<dbReference type="InterPro" id="IPR006501">
    <property type="entry name" value="Pectinesterase_inhib_dom"/>
</dbReference>
<organism evidence="10 11">
    <name type="scientific">Abrus precatorius</name>
    <name type="common">Indian licorice</name>
    <name type="synonym">Glycine abrus</name>
    <dbReference type="NCBI Taxonomy" id="3816"/>
    <lineage>
        <taxon>Eukaryota</taxon>
        <taxon>Viridiplantae</taxon>
        <taxon>Streptophyta</taxon>
        <taxon>Embryophyta</taxon>
        <taxon>Tracheophyta</taxon>
        <taxon>Spermatophyta</taxon>
        <taxon>Magnoliopsida</taxon>
        <taxon>eudicotyledons</taxon>
        <taxon>Gunneridae</taxon>
        <taxon>Pentapetalae</taxon>
        <taxon>rosids</taxon>
        <taxon>fabids</taxon>
        <taxon>Fabales</taxon>
        <taxon>Fabaceae</taxon>
        <taxon>Papilionoideae</taxon>
        <taxon>50 kb inversion clade</taxon>
        <taxon>NPAAA clade</taxon>
        <taxon>indigoferoid/millettioid clade</taxon>
        <taxon>Abreae</taxon>
        <taxon>Abrus</taxon>
    </lineage>
</organism>
<dbReference type="SMART" id="SM00856">
    <property type="entry name" value="PMEI"/>
    <property type="match status" value="1"/>
</dbReference>
<comment type="similarity">
    <text evidence="2">In the C-terminal section; belongs to the pectinesterase family.</text>
</comment>
<dbReference type="Pfam" id="PF04043">
    <property type="entry name" value="PMEI"/>
    <property type="match status" value="1"/>
</dbReference>
<dbReference type="PANTHER" id="PTHR31080:SF292">
    <property type="entry name" value="PLANT INVERTASE_PECTIN METHYLESTERASE INHIBITOR"/>
    <property type="match status" value="1"/>
</dbReference>
<keyword evidence="10" id="KW-1185">Reference proteome</keyword>
<evidence type="ECO:0000259" key="9">
    <source>
        <dbReference type="SMART" id="SM00856"/>
    </source>
</evidence>
<evidence type="ECO:0000256" key="6">
    <source>
        <dbReference type="ARBA" id="ARBA00023180"/>
    </source>
</evidence>
<evidence type="ECO:0000256" key="3">
    <source>
        <dbReference type="ARBA" id="ARBA00013229"/>
    </source>
</evidence>
<dbReference type="FunFam" id="1.20.140.40:FF:000010">
    <property type="entry name" value="Pectinesterase"/>
    <property type="match status" value="1"/>
</dbReference>
<feature type="domain" description="Pectinesterase inhibitor" evidence="9">
    <location>
        <begin position="47"/>
        <end position="207"/>
    </location>
</feature>
<evidence type="ECO:0000256" key="1">
    <source>
        <dbReference type="ARBA" id="ARBA00006027"/>
    </source>
</evidence>
<evidence type="ECO:0000256" key="4">
    <source>
        <dbReference type="ARBA" id="ARBA00022729"/>
    </source>
</evidence>
<comment type="similarity">
    <text evidence="7">Belongs to the PMEI family.</text>
</comment>
<dbReference type="NCBIfam" id="TIGR01614">
    <property type="entry name" value="PME_inhib"/>
    <property type="match status" value="1"/>
</dbReference>
<dbReference type="Proteomes" id="UP000694853">
    <property type="component" value="Unplaced"/>
</dbReference>
<evidence type="ECO:0000256" key="2">
    <source>
        <dbReference type="ARBA" id="ARBA00007786"/>
    </source>
</evidence>
<evidence type="ECO:0000256" key="5">
    <source>
        <dbReference type="ARBA" id="ARBA00023157"/>
    </source>
</evidence>
<dbReference type="RefSeq" id="XP_027356775.1">
    <property type="nucleotide sequence ID" value="XM_027500974.1"/>
</dbReference>